<evidence type="ECO:0000313" key="2">
    <source>
        <dbReference type="Proteomes" id="UP001152795"/>
    </source>
</evidence>
<organism evidence="1 2">
    <name type="scientific">Paramuricea clavata</name>
    <name type="common">Red gorgonian</name>
    <name type="synonym">Violescent sea-whip</name>
    <dbReference type="NCBI Taxonomy" id="317549"/>
    <lineage>
        <taxon>Eukaryota</taxon>
        <taxon>Metazoa</taxon>
        <taxon>Cnidaria</taxon>
        <taxon>Anthozoa</taxon>
        <taxon>Octocorallia</taxon>
        <taxon>Malacalcyonacea</taxon>
        <taxon>Plexauridae</taxon>
        <taxon>Paramuricea</taxon>
    </lineage>
</organism>
<sequence length="358" mass="40269">MWEKDRLKRIAVLTNEESAWFNFKHLKNQVNFKIRENKTQYYNSFFNDNLGDCKKTWNGINTILSKNKNLTHTENVVVDDAIINDPLGVSNAFNRHFTGIGPKLAAKIPVNLNANYDHINKPENEFELLIVSELVVSKLVEKLSTRKANGLDNIPACLLKASAPTTISSPISVLSVVAKLFEKVIFDQTYEFLCNNNLLSDAQSGFRPLHSTLTALLDITDKWYSNMDNGLINAILFIDLKKAFDTIDHEILLNKLSRYGFKCKTIELFRDYLTGRTQITVVNNIPSDSSDITCGVPQGSILGPLLFLLYINDLPNCNLISDGHLYADDTSLTYADNDINQLLSVMNSDLLSLRNGLT</sequence>
<keyword evidence="2" id="KW-1185">Reference proteome</keyword>
<dbReference type="PROSITE" id="PS50878">
    <property type="entry name" value="RT_POL"/>
    <property type="match status" value="1"/>
</dbReference>
<name>A0A7D9DPN2_PARCT</name>
<dbReference type="Proteomes" id="UP001152795">
    <property type="component" value="Unassembled WGS sequence"/>
</dbReference>
<evidence type="ECO:0000313" key="1">
    <source>
        <dbReference type="EMBL" id="CAB3990355.1"/>
    </source>
</evidence>
<gene>
    <name evidence="1" type="ORF">PACLA_8A054469</name>
</gene>
<dbReference type="CDD" id="cd01650">
    <property type="entry name" value="RT_nLTR_like"/>
    <property type="match status" value="1"/>
</dbReference>
<proteinExistence type="predicted"/>
<dbReference type="PANTHER" id="PTHR33332">
    <property type="entry name" value="REVERSE TRANSCRIPTASE DOMAIN-CONTAINING PROTEIN"/>
    <property type="match status" value="1"/>
</dbReference>
<dbReference type="OrthoDB" id="2717295at2759"/>
<reference evidence="1" key="1">
    <citation type="submission" date="2020-04" db="EMBL/GenBank/DDBJ databases">
        <authorList>
            <person name="Alioto T."/>
            <person name="Alioto T."/>
            <person name="Gomez Garrido J."/>
        </authorList>
    </citation>
    <scope>NUCLEOTIDE SEQUENCE</scope>
    <source>
        <strain evidence="1">A484AB</strain>
    </source>
</reference>
<accession>A0A7D9DPN2</accession>
<dbReference type="EMBL" id="CACRXK020001645">
    <property type="protein sequence ID" value="CAB3990355.1"/>
    <property type="molecule type" value="Genomic_DNA"/>
</dbReference>
<protein>
    <submittedName>
        <fullName evidence="1">Uncharacterized protein</fullName>
    </submittedName>
</protein>
<dbReference type="SUPFAM" id="SSF56672">
    <property type="entry name" value="DNA/RNA polymerases"/>
    <property type="match status" value="1"/>
</dbReference>
<dbReference type="InterPro" id="IPR043502">
    <property type="entry name" value="DNA/RNA_pol_sf"/>
</dbReference>
<dbReference type="Pfam" id="PF00078">
    <property type="entry name" value="RVT_1"/>
    <property type="match status" value="1"/>
</dbReference>
<dbReference type="InterPro" id="IPR000477">
    <property type="entry name" value="RT_dom"/>
</dbReference>
<comment type="caution">
    <text evidence="1">The sequence shown here is derived from an EMBL/GenBank/DDBJ whole genome shotgun (WGS) entry which is preliminary data.</text>
</comment>
<dbReference type="AlphaFoldDB" id="A0A7D9DPN2"/>